<dbReference type="InterPro" id="IPR044450">
    <property type="entry name" value="AtDRB-like_DSRM_1"/>
</dbReference>
<evidence type="ECO:0000256" key="1">
    <source>
        <dbReference type="ARBA" id="ARBA00022737"/>
    </source>
</evidence>
<dbReference type="SUPFAM" id="SSF54768">
    <property type="entry name" value="dsRNA-binding domain-like"/>
    <property type="match status" value="2"/>
</dbReference>
<dbReference type="CDD" id="cd19908">
    <property type="entry name" value="DSRM_AtDRB-like_rpt2"/>
    <property type="match status" value="1"/>
</dbReference>
<evidence type="ECO:0000313" key="7">
    <source>
        <dbReference type="EMBL" id="RYR52564.1"/>
    </source>
</evidence>
<proteinExistence type="predicted"/>
<evidence type="ECO:0000256" key="4">
    <source>
        <dbReference type="SAM" id="MobiDB-lite"/>
    </source>
</evidence>
<accession>A0A445CNR2</accession>
<dbReference type="EMBL" id="SDMP01000006">
    <property type="protein sequence ID" value="RYR52564.1"/>
    <property type="molecule type" value="Genomic_DNA"/>
</dbReference>
<feature type="compositionally biased region" description="Polar residues" evidence="4">
    <location>
        <begin position="521"/>
        <end position="531"/>
    </location>
</feature>
<dbReference type="SMART" id="SM00358">
    <property type="entry name" value="DSRM"/>
    <property type="match status" value="2"/>
</dbReference>
<dbReference type="Proteomes" id="UP000289738">
    <property type="component" value="Chromosome A06"/>
</dbReference>
<evidence type="ECO:0000256" key="5">
    <source>
        <dbReference type="SAM" id="SignalP"/>
    </source>
</evidence>
<evidence type="ECO:0000259" key="6">
    <source>
        <dbReference type="PROSITE" id="PS50137"/>
    </source>
</evidence>
<gene>
    <name evidence="7" type="ORF">Ahy_A06g027461</name>
</gene>
<dbReference type="InterPro" id="IPR014720">
    <property type="entry name" value="dsRBD_dom"/>
</dbReference>
<feature type="chain" id="PRO_5019565963" description="DRBM domain-containing protein" evidence="5">
    <location>
        <begin position="32"/>
        <end position="662"/>
    </location>
</feature>
<evidence type="ECO:0000256" key="3">
    <source>
        <dbReference type="PROSITE-ProRule" id="PRU00266"/>
    </source>
</evidence>
<evidence type="ECO:0000313" key="8">
    <source>
        <dbReference type="Proteomes" id="UP000289738"/>
    </source>
</evidence>
<feature type="domain" description="DRBM" evidence="6">
    <location>
        <begin position="137"/>
        <end position="206"/>
    </location>
</feature>
<feature type="region of interest" description="Disordered" evidence="4">
    <location>
        <begin position="494"/>
        <end position="534"/>
    </location>
</feature>
<feature type="region of interest" description="Disordered" evidence="4">
    <location>
        <begin position="550"/>
        <end position="581"/>
    </location>
</feature>
<feature type="compositionally biased region" description="Polar residues" evidence="4">
    <location>
        <begin position="550"/>
        <end position="577"/>
    </location>
</feature>
<keyword evidence="2 3" id="KW-0694">RNA-binding</keyword>
<sequence length="662" mass="73203">MASGISTFHVSSLAHTYLLLFLLAIPNATNSSKVKLIPRTEIDPFLFPNNLSLLETHNKQACTTLKTNLSNFKFRISLSTTQILSFYARRLVSERIPSLSSFINAISELFLSVTNLHEWGFTDCARLLLDGANNGGMYKNRLQELAQRSCFNLPAYSCIREGPDHAPRFKATVSFNGETFESPTFCSTLRQAEHAAAEVALNTFAKRGPSRALAARVLDETGVYKNLLQETAHRAGLNLPVYTTIRSGPGHVPSFSCTVEIAGMYFVGDPARTKKQAQKNAAMAAWSALRKLSEHHLSSSASSLCPSGSKGNEEQEQVVIARVLASLHPSEARPLLESVNQHRWQKSTTTTSFMSTQPIPAIYPLQWQHCGISGFSPEVALYHFWQQEQIMQQQNRLLALTIQQAIPSAPPIYPMMHSVLQPEHCVYFPARELASVHVGPKFPIATSRPSFYLSNQIVPELSRGRSTVTIREIQEEKAEDPPACDSSTEARVLTLPSDDERLKHGGSESGSRNAELGGEQNGNSEWTSHRSMGTVHRPVNINNSYLRAHSEASSNRSFRPQGTASSMVRTVSPTSSAGFRPQHREVPLASRMRTGVPTGMLRGTTPRFMAPPVRIRSVVPVCSAPPPRRSVSEDSRVEETDDLKLQDQEVSRTNFDLGNLRI</sequence>
<dbReference type="STRING" id="3818.A0A445CNR2"/>
<feature type="signal peptide" evidence="5">
    <location>
        <begin position="1"/>
        <end position="31"/>
    </location>
</feature>
<feature type="domain" description="DRBM" evidence="6">
    <location>
        <begin position="223"/>
        <end position="291"/>
    </location>
</feature>
<protein>
    <recommendedName>
        <fullName evidence="6">DRBM domain-containing protein</fullName>
    </recommendedName>
</protein>
<dbReference type="GO" id="GO:0003725">
    <property type="term" value="F:double-stranded RNA binding"/>
    <property type="evidence" value="ECO:0007669"/>
    <property type="project" value="InterPro"/>
</dbReference>
<dbReference type="PANTHER" id="PTHR46031:SF32">
    <property type="entry name" value="DOUBLE-STRANDED RNA-BINDING MOTIF PROTEIN"/>
    <property type="match status" value="1"/>
</dbReference>
<dbReference type="FunFam" id="3.30.160.20:FF:000036">
    <property type="entry name" value="Double-stranded RNA-binding protein 2"/>
    <property type="match status" value="2"/>
</dbReference>
<organism evidence="7 8">
    <name type="scientific">Arachis hypogaea</name>
    <name type="common">Peanut</name>
    <dbReference type="NCBI Taxonomy" id="3818"/>
    <lineage>
        <taxon>Eukaryota</taxon>
        <taxon>Viridiplantae</taxon>
        <taxon>Streptophyta</taxon>
        <taxon>Embryophyta</taxon>
        <taxon>Tracheophyta</taxon>
        <taxon>Spermatophyta</taxon>
        <taxon>Magnoliopsida</taxon>
        <taxon>eudicotyledons</taxon>
        <taxon>Gunneridae</taxon>
        <taxon>Pentapetalae</taxon>
        <taxon>rosids</taxon>
        <taxon>fabids</taxon>
        <taxon>Fabales</taxon>
        <taxon>Fabaceae</taxon>
        <taxon>Papilionoideae</taxon>
        <taxon>50 kb inversion clade</taxon>
        <taxon>dalbergioids sensu lato</taxon>
        <taxon>Dalbergieae</taxon>
        <taxon>Pterocarpus clade</taxon>
        <taxon>Arachis</taxon>
    </lineage>
</organism>
<reference evidence="7 8" key="1">
    <citation type="submission" date="2019-01" db="EMBL/GenBank/DDBJ databases">
        <title>Sequencing of cultivated peanut Arachis hypogaea provides insights into genome evolution and oil improvement.</title>
        <authorList>
            <person name="Chen X."/>
        </authorList>
    </citation>
    <scope>NUCLEOTIDE SEQUENCE [LARGE SCALE GENOMIC DNA]</scope>
    <source>
        <strain evidence="8">cv. Fuhuasheng</strain>
        <tissue evidence="7">Leaves</tissue>
    </source>
</reference>
<feature type="compositionally biased region" description="Basic and acidic residues" evidence="4">
    <location>
        <begin position="630"/>
        <end position="642"/>
    </location>
</feature>
<keyword evidence="8" id="KW-1185">Reference proteome</keyword>
<dbReference type="PROSITE" id="PS50137">
    <property type="entry name" value="DS_RBD"/>
    <property type="match status" value="2"/>
</dbReference>
<feature type="region of interest" description="Disordered" evidence="4">
    <location>
        <begin position="620"/>
        <end position="642"/>
    </location>
</feature>
<keyword evidence="5" id="KW-0732">Signal</keyword>
<keyword evidence="1" id="KW-0677">Repeat</keyword>
<dbReference type="Gene3D" id="3.30.160.20">
    <property type="match status" value="2"/>
</dbReference>
<name>A0A445CNR2_ARAHY</name>
<dbReference type="InterPro" id="IPR044451">
    <property type="entry name" value="AtDRB-like_DSRM_2"/>
</dbReference>
<dbReference type="CDD" id="cd19907">
    <property type="entry name" value="DSRM_AtDRB-like_rpt1"/>
    <property type="match status" value="1"/>
</dbReference>
<evidence type="ECO:0000256" key="2">
    <source>
        <dbReference type="ARBA" id="ARBA00022884"/>
    </source>
</evidence>
<dbReference type="PANTHER" id="PTHR46031">
    <property type="match status" value="1"/>
</dbReference>
<comment type="caution">
    <text evidence="7">The sequence shown here is derived from an EMBL/GenBank/DDBJ whole genome shotgun (WGS) entry which is preliminary data.</text>
</comment>
<dbReference type="AlphaFoldDB" id="A0A445CNR2"/>
<dbReference type="Pfam" id="PF00035">
    <property type="entry name" value="dsrm"/>
    <property type="match status" value="2"/>
</dbReference>